<accession>A0A7Y2JZG4</accession>
<evidence type="ECO:0000259" key="1">
    <source>
        <dbReference type="Pfam" id="PF07866"/>
    </source>
</evidence>
<dbReference type="Pfam" id="PF07866">
    <property type="entry name" value="DUF1653"/>
    <property type="match status" value="1"/>
</dbReference>
<organism evidence="2 3">
    <name type="scientific">Telluria aromaticivorans</name>
    <dbReference type="NCBI Taxonomy" id="2725995"/>
    <lineage>
        <taxon>Bacteria</taxon>
        <taxon>Pseudomonadati</taxon>
        <taxon>Pseudomonadota</taxon>
        <taxon>Betaproteobacteria</taxon>
        <taxon>Burkholderiales</taxon>
        <taxon>Oxalobacteraceae</taxon>
        <taxon>Telluria group</taxon>
        <taxon>Telluria</taxon>
    </lineage>
</organism>
<evidence type="ECO:0000313" key="2">
    <source>
        <dbReference type="EMBL" id="NNG23751.1"/>
    </source>
</evidence>
<evidence type="ECO:0000313" key="3">
    <source>
        <dbReference type="Proteomes" id="UP000533905"/>
    </source>
</evidence>
<dbReference type="InterPro" id="IPR023387">
    <property type="entry name" value="DUF1653-like_dom"/>
</dbReference>
<sequence>MKAGPQRYRHYKGGVYELVCEAVLEADHTPVMVYRGADGKVWVRPRDAFFETVTVDGVVLPRFAPLDTPPDTLNA</sequence>
<comment type="caution">
    <text evidence="2">The sequence shown here is derived from an EMBL/GenBank/DDBJ whole genome shotgun (WGS) entry which is preliminary data.</text>
</comment>
<dbReference type="InterPro" id="IPR037135">
    <property type="entry name" value="DUF1653-like_dom_sf"/>
</dbReference>
<protein>
    <submittedName>
        <fullName evidence="2">DUF1653 domain-containing protein</fullName>
    </submittedName>
</protein>
<dbReference type="RefSeq" id="WP_171084597.1">
    <property type="nucleotide sequence ID" value="NZ_JABAIV010000003.1"/>
</dbReference>
<dbReference type="Proteomes" id="UP000533905">
    <property type="component" value="Unassembled WGS sequence"/>
</dbReference>
<dbReference type="Gene3D" id="2.30.30.320">
    <property type="entry name" value="DUF1653-like domain"/>
    <property type="match status" value="1"/>
</dbReference>
<dbReference type="AlphaFoldDB" id="A0A7Y2JZG4"/>
<proteinExistence type="predicted"/>
<dbReference type="EMBL" id="JABAIV010000003">
    <property type="protein sequence ID" value="NNG23751.1"/>
    <property type="molecule type" value="Genomic_DNA"/>
</dbReference>
<gene>
    <name evidence="2" type="ORF">HGB41_12175</name>
</gene>
<reference evidence="2 3" key="1">
    <citation type="submission" date="2020-04" db="EMBL/GenBank/DDBJ databases">
        <title>Massilia sp. nov., a cold adapted bacteria isolated from Arctic soil.</title>
        <authorList>
            <person name="Son J."/>
            <person name="Ka J.-O."/>
        </authorList>
    </citation>
    <scope>NUCLEOTIDE SEQUENCE [LARGE SCALE GENOMIC DNA]</scope>
    <source>
        <strain evidence="2 3">ML15P13</strain>
    </source>
</reference>
<feature type="domain" description="DUF1653" evidence="1">
    <location>
        <begin position="7"/>
        <end position="64"/>
    </location>
</feature>
<name>A0A7Y2JZG4_9BURK</name>
<keyword evidence="3" id="KW-1185">Reference proteome</keyword>